<feature type="compositionally biased region" description="Polar residues" evidence="1">
    <location>
        <begin position="244"/>
        <end position="253"/>
    </location>
</feature>
<feature type="transmembrane region" description="Helical" evidence="2">
    <location>
        <begin position="136"/>
        <end position="155"/>
    </location>
</feature>
<dbReference type="AlphaFoldDB" id="A0A151IXN7"/>
<protein>
    <submittedName>
        <fullName evidence="3">Uncharacterized protein</fullName>
    </submittedName>
</protein>
<evidence type="ECO:0000313" key="4">
    <source>
        <dbReference type="Proteomes" id="UP000078492"/>
    </source>
</evidence>
<keyword evidence="2" id="KW-1133">Transmembrane helix</keyword>
<dbReference type="Pfam" id="PF15860">
    <property type="entry name" value="DUF4728"/>
    <property type="match status" value="1"/>
</dbReference>
<organism evidence="3 4">
    <name type="scientific">Trachymyrmex cornetzi</name>
    <dbReference type="NCBI Taxonomy" id="471704"/>
    <lineage>
        <taxon>Eukaryota</taxon>
        <taxon>Metazoa</taxon>
        <taxon>Ecdysozoa</taxon>
        <taxon>Arthropoda</taxon>
        <taxon>Hexapoda</taxon>
        <taxon>Insecta</taxon>
        <taxon>Pterygota</taxon>
        <taxon>Neoptera</taxon>
        <taxon>Endopterygota</taxon>
        <taxon>Hymenoptera</taxon>
        <taxon>Apocrita</taxon>
        <taxon>Aculeata</taxon>
        <taxon>Formicoidea</taxon>
        <taxon>Formicidae</taxon>
        <taxon>Myrmicinae</taxon>
        <taxon>Trachymyrmex</taxon>
    </lineage>
</organism>
<dbReference type="EMBL" id="KQ980796">
    <property type="protein sequence ID" value="KYN12997.1"/>
    <property type="molecule type" value="Genomic_DNA"/>
</dbReference>
<proteinExistence type="predicted"/>
<evidence type="ECO:0000256" key="1">
    <source>
        <dbReference type="SAM" id="MobiDB-lite"/>
    </source>
</evidence>
<dbReference type="Proteomes" id="UP000078492">
    <property type="component" value="Unassembled WGS sequence"/>
</dbReference>
<feature type="region of interest" description="Disordered" evidence="1">
    <location>
        <begin position="197"/>
        <end position="260"/>
    </location>
</feature>
<reference evidence="3 4" key="1">
    <citation type="submission" date="2015-09" db="EMBL/GenBank/DDBJ databases">
        <title>Trachymyrmex cornetzi WGS genome.</title>
        <authorList>
            <person name="Nygaard S."/>
            <person name="Hu H."/>
            <person name="Boomsma J."/>
            <person name="Zhang G."/>
        </authorList>
    </citation>
    <scope>NUCLEOTIDE SEQUENCE [LARGE SCALE GENOMIC DNA]</scope>
    <source>
        <strain evidence="3">Tcor2-1</strain>
        <tissue evidence="3">Whole body</tissue>
    </source>
</reference>
<sequence length="305" mass="34053">MAIMQSCCCWQSVRRGSYACAIYTTIYFTLLASTTGMILWVESQYLKGDAPLPESSSFLESGTMSPTTIQFNGMLLICSCCGVLCSLLLLYGLYKDHKMLLIPWIVTVMTCCIIDTAHSLYMFFITPDFNPTKLMLYTLNFFLLCLNIYSLLCVISQYQEYSAGRGTAAHDYEYRYPLKVPVVRYVTQPATTTATTSCLSSRRGITNNETKATPTQSPTACHNPLLSEKSPTGSRVSRKHVQFPDNTSSSPSQIERPETPVAEIPTKCSPKIEYNARTWLQPNDAITIVVNQSLPSSDEEHNHCS</sequence>
<feature type="transmembrane region" description="Helical" evidence="2">
    <location>
        <begin position="20"/>
        <end position="41"/>
    </location>
</feature>
<evidence type="ECO:0000256" key="2">
    <source>
        <dbReference type="SAM" id="Phobius"/>
    </source>
</evidence>
<keyword evidence="4" id="KW-1185">Reference proteome</keyword>
<dbReference type="PANTHER" id="PTHR36694:SF11">
    <property type="entry name" value="LP21121P-RELATED"/>
    <property type="match status" value="1"/>
</dbReference>
<name>A0A151IXN7_9HYME</name>
<evidence type="ECO:0000313" key="3">
    <source>
        <dbReference type="EMBL" id="KYN12997.1"/>
    </source>
</evidence>
<feature type="transmembrane region" description="Helical" evidence="2">
    <location>
        <begin position="74"/>
        <end position="94"/>
    </location>
</feature>
<keyword evidence="2" id="KW-0812">Transmembrane</keyword>
<dbReference type="InterPro" id="IPR031720">
    <property type="entry name" value="DUF4728"/>
</dbReference>
<gene>
    <name evidence="3" type="ORF">ALC57_14843</name>
</gene>
<keyword evidence="2" id="KW-0472">Membrane</keyword>
<feature type="compositionally biased region" description="Polar residues" evidence="1">
    <location>
        <begin position="197"/>
        <end position="220"/>
    </location>
</feature>
<feature type="transmembrane region" description="Helical" evidence="2">
    <location>
        <begin position="101"/>
        <end position="124"/>
    </location>
</feature>
<dbReference type="PANTHER" id="PTHR36694">
    <property type="entry name" value="PASIFLORA 1, ISOFORM A-RELATED"/>
    <property type="match status" value="1"/>
</dbReference>
<accession>A0A151IXN7</accession>